<dbReference type="InterPro" id="IPR002641">
    <property type="entry name" value="PNPLA_dom"/>
</dbReference>
<dbReference type="GO" id="GO:0016787">
    <property type="term" value="F:hydrolase activity"/>
    <property type="evidence" value="ECO:0007669"/>
    <property type="project" value="UniProtKB-UniRule"/>
</dbReference>
<keyword evidence="3 4" id="KW-0443">Lipid metabolism</keyword>
<evidence type="ECO:0000313" key="6">
    <source>
        <dbReference type="EMBL" id="GLB53943.1"/>
    </source>
</evidence>
<evidence type="ECO:0000256" key="2">
    <source>
        <dbReference type="ARBA" id="ARBA00022963"/>
    </source>
</evidence>
<sequence>MFALQLQAQEQKDLKVGLVLSGGGAKGFAHIGALKVLEEAGVRVDYIGGTSMGAIIGALYASGYSPDEMDSIFKAVDFDVLIQDILPRSAKTFYEKEDAERYAITLPFNKFKVGFPKSISKGQNIYNLLARLLSPVSDINEFDKLPIPFFCIATDIETGEGVKLTKGYLPEAILASGAFPSLFRPVEIDGKVLIDGGVVNNYPIEEVKKMGADYVIGIDVQDGLAKNDELNSAVSVLLQINNYRTVHDMQKKAKETDLYIHPNMDNYTVVSFDEGAAIIDEGEKAAFDKYDKLREIALQQKKEADRKPCVVSDSVFVDGLELNGNEHYSRAYIKGKLRFLNGEKISFDDLNNGIGNMLATNNFNSVKYKLHHTEGDKYKLILDIEENKDKFLLRLGVHYDDLYKTSALVNVTGKNLLQDDDRAGLDFIIGDNIRYNFEYYVDKGFYTSYGFKSTFNYFKIDVDGDLFNIGADDFALNKINVSLANLVNQVYIQTVFREEFSIGLGAEHSRYVLETENLINGESTKTYFDKSNYYSAFGYLKLDTYDNKYFPKSGIFFDGRANTYLFSSDYTKAFDELTVVNGQFGVAVPFIKNKLSLNMSFSAGFALGDNNLKTFDFILGGYGNKFVNNMISFYGYDFASISGDSYIKGLATLDYEPFKRNHINFSYNAANVGSDIFTGEWFSLPDYSGYAIGYGVESFIGPMEMKYTWSPERGEGNWFFSIGYWF</sequence>
<dbReference type="InterPro" id="IPR050301">
    <property type="entry name" value="NTE"/>
</dbReference>
<keyword evidence="2 4" id="KW-0442">Lipid degradation</keyword>
<dbReference type="InterPro" id="IPR016035">
    <property type="entry name" value="Acyl_Trfase/lysoPLipase"/>
</dbReference>
<dbReference type="PROSITE" id="PS51635">
    <property type="entry name" value="PNPLA"/>
    <property type="match status" value="1"/>
</dbReference>
<dbReference type="EMBL" id="BRVP01000028">
    <property type="protein sequence ID" value="GLB53943.1"/>
    <property type="molecule type" value="Genomic_DNA"/>
</dbReference>
<feature type="domain" description="PNPLA" evidence="5">
    <location>
        <begin position="18"/>
        <end position="208"/>
    </location>
</feature>
<keyword evidence="7" id="KW-1185">Reference proteome</keyword>
<dbReference type="GO" id="GO:0016042">
    <property type="term" value="P:lipid catabolic process"/>
    <property type="evidence" value="ECO:0007669"/>
    <property type="project" value="UniProtKB-UniRule"/>
</dbReference>
<evidence type="ECO:0000313" key="7">
    <source>
        <dbReference type="Proteomes" id="UP001143545"/>
    </source>
</evidence>
<dbReference type="PANTHER" id="PTHR14226:SF76">
    <property type="entry name" value="NTE FAMILY PROTEIN RSSA"/>
    <property type="match status" value="1"/>
</dbReference>
<feature type="active site" description="Proton acceptor" evidence="4">
    <location>
        <position position="195"/>
    </location>
</feature>
<dbReference type="Pfam" id="PF01734">
    <property type="entry name" value="Patatin"/>
    <property type="match status" value="1"/>
</dbReference>
<proteinExistence type="predicted"/>
<accession>A0A9W6B7B9</accession>
<dbReference type="SUPFAM" id="SSF52151">
    <property type="entry name" value="FabD/lysophospholipase-like"/>
    <property type="match status" value="1"/>
</dbReference>
<protein>
    <submittedName>
        <fullName evidence="6">Patatin</fullName>
    </submittedName>
</protein>
<evidence type="ECO:0000259" key="5">
    <source>
        <dbReference type="PROSITE" id="PS51635"/>
    </source>
</evidence>
<dbReference type="CDD" id="cd07205">
    <property type="entry name" value="Pat_PNPLA6_PNPLA7_NTE1_like"/>
    <property type="match status" value="1"/>
</dbReference>
<name>A0A9W6B7B9_9FLAO</name>
<evidence type="ECO:0000256" key="1">
    <source>
        <dbReference type="ARBA" id="ARBA00022801"/>
    </source>
</evidence>
<dbReference type="PANTHER" id="PTHR14226">
    <property type="entry name" value="NEUROPATHY TARGET ESTERASE/SWISS CHEESE D.MELANOGASTER"/>
    <property type="match status" value="1"/>
</dbReference>
<feature type="short sequence motif" description="DGA/G" evidence="4">
    <location>
        <begin position="195"/>
        <end position="197"/>
    </location>
</feature>
<feature type="short sequence motif" description="GXGXXG" evidence="4">
    <location>
        <begin position="22"/>
        <end position="27"/>
    </location>
</feature>
<dbReference type="InterPro" id="IPR043864">
    <property type="entry name" value="Omp85-like_dom"/>
</dbReference>
<reference evidence="6" key="1">
    <citation type="submission" date="2022-07" db="EMBL/GenBank/DDBJ databases">
        <title>Taxonomy of Novel Oxalotrophic and Methylotrophic Bacteria.</title>
        <authorList>
            <person name="Sahin N."/>
            <person name="Tani A."/>
        </authorList>
    </citation>
    <scope>NUCLEOTIDE SEQUENCE</scope>
    <source>
        <strain evidence="6">AM327</strain>
    </source>
</reference>
<evidence type="ECO:0000256" key="3">
    <source>
        <dbReference type="ARBA" id="ARBA00023098"/>
    </source>
</evidence>
<dbReference type="Proteomes" id="UP001143545">
    <property type="component" value="Unassembled WGS sequence"/>
</dbReference>
<dbReference type="Gene3D" id="3.40.1090.10">
    <property type="entry name" value="Cytosolic phospholipase A2 catalytic domain"/>
    <property type="match status" value="2"/>
</dbReference>
<feature type="active site" description="Nucleophile" evidence="4">
    <location>
        <position position="51"/>
    </location>
</feature>
<organism evidence="6 7">
    <name type="scientific">Neptunitalea chrysea</name>
    <dbReference type="NCBI Taxonomy" id="1647581"/>
    <lineage>
        <taxon>Bacteria</taxon>
        <taxon>Pseudomonadati</taxon>
        <taxon>Bacteroidota</taxon>
        <taxon>Flavobacteriia</taxon>
        <taxon>Flavobacteriales</taxon>
        <taxon>Flavobacteriaceae</taxon>
        <taxon>Neptunitalea</taxon>
    </lineage>
</organism>
<gene>
    <name evidence="6" type="ORF">NBRC110019_29840</name>
</gene>
<evidence type="ECO:0000256" key="4">
    <source>
        <dbReference type="PROSITE-ProRule" id="PRU01161"/>
    </source>
</evidence>
<dbReference type="AlphaFoldDB" id="A0A9W6B7B9"/>
<dbReference type="Pfam" id="PF19143">
    <property type="entry name" value="Omp85_2"/>
    <property type="match status" value="1"/>
</dbReference>
<keyword evidence="1 4" id="KW-0378">Hydrolase</keyword>
<comment type="caution">
    <text evidence="6">The sequence shown here is derived from an EMBL/GenBank/DDBJ whole genome shotgun (WGS) entry which is preliminary data.</text>
</comment>
<feature type="short sequence motif" description="GXSXG" evidence="4">
    <location>
        <begin position="49"/>
        <end position="53"/>
    </location>
</feature>